<dbReference type="HOGENOM" id="CLU_024306_0_0_2"/>
<sequence length="476" mass="53402">MNPGKHGVFDFLSFDGYDWSVVNGSHIRERTLWEVLDYHGYSSVVVNTPVTHPPRPFDGALVPGYTAPENPQGHPAGILDEVRDAIGEYRVYPRDPSPDDEKESKRYCDLVKMRGEAFQYLVDRFEPEFGFIQFQQTDTVFHERPGDLELVRDIYVEVDQQLEAIFDAYRPENVLVVSDHGMGKYTGYEFRVNEFLSRHGYVETVNGGQGMPTWATVRDSKLRSGVDAQSVKQGLRVKAIQLLARTGITSQRVGALLERVGLDDVVASWVPTDVISAATRQVDFERSTAYLRSRTELGIRINLEGREPNGVVSPEDYESVRTELIDLLQSVTDPDGRPVFDDVAPRESYLSGPRDDEAVDIVLVPRDFDQFLSSMLSDTVFDEPSEPWNHKLHGVVAAVGNDIDVGASLEDAHLFDIAPTVLATFGVEADDRMDGQTLPIVDSVKRTSYPDPEVREIQETDDTDVEERLANLGYLE</sequence>
<evidence type="ECO:0008006" key="3">
    <source>
        <dbReference type="Google" id="ProtNLM"/>
    </source>
</evidence>
<dbReference type="Pfam" id="PF01663">
    <property type="entry name" value="Phosphodiest"/>
    <property type="match status" value="1"/>
</dbReference>
<evidence type="ECO:0000313" key="1">
    <source>
        <dbReference type="EMBL" id="AFK21121.1"/>
    </source>
</evidence>
<geneLocation type="plasmid" evidence="1 2">
    <name>pHM300</name>
</geneLocation>
<accession>I3RA61</accession>
<dbReference type="AlphaFoldDB" id="I3RA61"/>
<protein>
    <recommendedName>
        <fullName evidence="3">Phosphodiesterase</fullName>
    </recommendedName>
</protein>
<name>I3RA61_HALMT</name>
<dbReference type="Proteomes" id="UP000006469">
    <property type="component" value="Plasmid pHM300"/>
</dbReference>
<keyword evidence="1" id="KW-0614">Plasmid</keyword>
<dbReference type="InterPro" id="IPR017850">
    <property type="entry name" value="Alkaline_phosphatase_core_sf"/>
</dbReference>
<dbReference type="KEGG" id="hme:HFX_5290"/>
<dbReference type="InterPro" id="IPR002591">
    <property type="entry name" value="Phosphodiest/P_Trfase"/>
</dbReference>
<organism evidence="1 2">
    <name type="scientific">Haloferax mediterranei (strain ATCC 33500 / DSM 1411 / JCM 8866 / NBRC 14739 / NCIMB 2177 / R-4)</name>
    <name type="common">Halobacterium mediterranei</name>
    <dbReference type="NCBI Taxonomy" id="523841"/>
    <lineage>
        <taxon>Archaea</taxon>
        <taxon>Methanobacteriati</taxon>
        <taxon>Methanobacteriota</taxon>
        <taxon>Stenosarchaea group</taxon>
        <taxon>Halobacteria</taxon>
        <taxon>Halobacteriales</taxon>
        <taxon>Haloferacaceae</taxon>
        <taxon>Haloferax</taxon>
    </lineage>
</organism>
<gene>
    <name evidence="1" type="ordered locus">HFX_5290</name>
</gene>
<dbReference type="EMBL" id="CP001870">
    <property type="protein sequence ID" value="AFK21121.1"/>
    <property type="molecule type" value="Genomic_DNA"/>
</dbReference>
<proteinExistence type="predicted"/>
<reference evidence="1 2" key="1">
    <citation type="journal article" date="2012" name="J. Bacteriol.">
        <title>Complete genome sequence of the metabolically versatile halophilic archaeon Haloferax mediterranei, a poly(3-hydroxybutyrate-co-3-hydroxyvalerate) producer.</title>
        <authorList>
            <person name="Han J."/>
            <person name="Zhang F."/>
            <person name="Hou J."/>
            <person name="Liu X."/>
            <person name="Li M."/>
            <person name="Liu H."/>
            <person name="Cai L."/>
            <person name="Zhang B."/>
            <person name="Chen Y."/>
            <person name="Zhou J."/>
            <person name="Hu S."/>
            <person name="Xiang H."/>
        </authorList>
    </citation>
    <scope>NUCLEOTIDE SEQUENCE [LARGE SCALE GENOMIC DNA]</scope>
    <source>
        <strain evidence="2">ATCC 33500 / DSM 1411 / JCM 8866 / NBRC 14739 / NCIMB 2177 / R-4</strain>
        <plasmid evidence="2">pHM300</plasmid>
    </source>
</reference>
<dbReference type="Gene3D" id="3.40.720.10">
    <property type="entry name" value="Alkaline Phosphatase, subunit A"/>
    <property type="match status" value="2"/>
</dbReference>
<evidence type="ECO:0000313" key="2">
    <source>
        <dbReference type="Proteomes" id="UP000006469"/>
    </source>
</evidence>
<dbReference type="SUPFAM" id="SSF53649">
    <property type="entry name" value="Alkaline phosphatase-like"/>
    <property type="match status" value="1"/>
</dbReference>